<protein>
    <submittedName>
        <fullName evidence="2">Uncharacterized protein</fullName>
    </submittedName>
</protein>
<dbReference type="AlphaFoldDB" id="A0A0E9PL45"/>
<reference evidence="2" key="2">
    <citation type="journal article" date="2015" name="Fish Shellfish Immunol.">
        <title>Early steps in the European eel (Anguilla anguilla)-Vibrio vulnificus interaction in the gills: Role of the RtxA13 toxin.</title>
        <authorList>
            <person name="Callol A."/>
            <person name="Pajuelo D."/>
            <person name="Ebbesson L."/>
            <person name="Teles M."/>
            <person name="MacKenzie S."/>
            <person name="Amaro C."/>
        </authorList>
    </citation>
    <scope>NUCLEOTIDE SEQUENCE</scope>
</reference>
<evidence type="ECO:0000313" key="2">
    <source>
        <dbReference type="EMBL" id="JAH04790.1"/>
    </source>
</evidence>
<feature type="signal peptide" evidence="1">
    <location>
        <begin position="1"/>
        <end position="23"/>
    </location>
</feature>
<sequence length="51" mass="5785">MGSKPSFIILLILLLVSPPRCRIHHFFLSLHCQSKSLVKKCLSVMSHSTYS</sequence>
<proteinExistence type="predicted"/>
<feature type="chain" id="PRO_5002430735" evidence="1">
    <location>
        <begin position="24"/>
        <end position="51"/>
    </location>
</feature>
<reference evidence="2" key="1">
    <citation type="submission" date="2014-11" db="EMBL/GenBank/DDBJ databases">
        <authorList>
            <person name="Amaro Gonzalez C."/>
        </authorList>
    </citation>
    <scope>NUCLEOTIDE SEQUENCE</scope>
</reference>
<keyword evidence="1" id="KW-0732">Signal</keyword>
<evidence type="ECO:0000256" key="1">
    <source>
        <dbReference type="SAM" id="SignalP"/>
    </source>
</evidence>
<accession>A0A0E9PL45</accession>
<dbReference type="EMBL" id="GBXM01103787">
    <property type="protein sequence ID" value="JAH04790.1"/>
    <property type="molecule type" value="Transcribed_RNA"/>
</dbReference>
<organism evidence="2">
    <name type="scientific">Anguilla anguilla</name>
    <name type="common">European freshwater eel</name>
    <name type="synonym">Muraena anguilla</name>
    <dbReference type="NCBI Taxonomy" id="7936"/>
    <lineage>
        <taxon>Eukaryota</taxon>
        <taxon>Metazoa</taxon>
        <taxon>Chordata</taxon>
        <taxon>Craniata</taxon>
        <taxon>Vertebrata</taxon>
        <taxon>Euteleostomi</taxon>
        <taxon>Actinopterygii</taxon>
        <taxon>Neopterygii</taxon>
        <taxon>Teleostei</taxon>
        <taxon>Anguilliformes</taxon>
        <taxon>Anguillidae</taxon>
        <taxon>Anguilla</taxon>
    </lineage>
</organism>
<name>A0A0E9PL45_ANGAN</name>